<reference evidence="5" key="1">
    <citation type="journal article" date="2013" name="Genetics">
        <title>The draft genome and transcriptome of Panagrellus redivivus are shaped by the harsh demands of a free-living lifestyle.</title>
        <authorList>
            <person name="Srinivasan J."/>
            <person name="Dillman A.R."/>
            <person name="Macchietto M.G."/>
            <person name="Heikkinen L."/>
            <person name="Lakso M."/>
            <person name="Fracchia K.M."/>
            <person name="Antoshechkin I."/>
            <person name="Mortazavi A."/>
            <person name="Wong G."/>
            <person name="Sternberg P.W."/>
        </authorList>
    </citation>
    <scope>NUCLEOTIDE SEQUENCE [LARGE SCALE GENOMIC DNA]</scope>
    <source>
        <strain evidence="5">MT8872</strain>
    </source>
</reference>
<dbReference type="InterPro" id="IPR008962">
    <property type="entry name" value="PapD-like_sf"/>
</dbReference>
<organism evidence="5 6">
    <name type="scientific">Panagrellus redivivus</name>
    <name type="common">Microworm</name>
    <dbReference type="NCBI Taxonomy" id="6233"/>
    <lineage>
        <taxon>Eukaryota</taxon>
        <taxon>Metazoa</taxon>
        <taxon>Ecdysozoa</taxon>
        <taxon>Nematoda</taxon>
        <taxon>Chromadorea</taxon>
        <taxon>Rhabditida</taxon>
        <taxon>Tylenchina</taxon>
        <taxon>Panagrolaimomorpha</taxon>
        <taxon>Panagrolaimoidea</taxon>
        <taxon>Panagrolaimidae</taxon>
        <taxon>Panagrellus</taxon>
    </lineage>
</organism>
<feature type="compositionally biased region" description="Polar residues" evidence="3">
    <location>
        <begin position="7"/>
        <end position="21"/>
    </location>
</feature>
<evidence type="ECO:0000256" key="3">
    <source>
        <dbReference type="SAM" id="MobiDB-lite"/>
    </source>
</evidence>
<keyword evidence="5" id="KW-1185">Reference proteome</keyword>
<proteinExistence type="predicted"/>
<feature type="domain" description="MSP" evidence="4">
    <location>
        <begin position="16"/>
        <end position="141"/>
    </location>
</feature>
<accession>A0A7E4W7F9</accession>
<feature type="region of interest" description="Disordered" evidence="3">
    <location>
        <begin position="1"/>
        <end position="21"/>
    </location>
</feature>
<dbReference type="Gene3D" id="2.60.40.10">
    <property type="entry name" value="Immunoglobulins"/>
    <property type="match status" value="1"/>
</dbReference>
<comment type="function">
    <text evidence="1">Central component in molecular interactions underlying sperm crawling. Forms an extensive filament system that extends from sperm villipoda, along the leading edge of the pseudopod.</text>
</comment>
<protein>
    <recommendedName>
        <fullName evidence="1">Major sperm protein</fullName>
    </recommendedName>
</protein>
<name>A0A7E4W7F9_PANRE</name>
<evidence type="ECO:0000256" key="1">
    <source>
        <dbReference type="RuleBase" id="RU003425"/>
    </source>
</evidence>
<keyword evidence="2" id="KW-0175">Coiled coil</keyword>
<dbReference type="Proteomes" id="UP000492821">
    <property type="component" value="Unassembled WGS sequence"/>
</dbReference>
<dbReference type="InterPro" id="IPR000535">
    <property type="entry name" value="MSP_dom"/>
</dbReference>
<dbReference type="AlphaFoldDB" id="A0A7E4W7F9"/>
<feature type="coiled-coil region" evidence="2">
    <location>
        <begin position="234"/>
        <end position="261"/>
    </location>
</feature>
<dbReference type="PROSITE" id="PS50202">
    <property type="entry name" value="MSP"/>
    <property type="match status" value="1"/>
</dbReference>
<dbReference type="WBParaSite" id="Pan_g7819.t1">
    <property type="protein sequence ID" value="Pan_g7819.t1"/>
    <property type="gene ID" value="Pan_g7819"/>
</dbReference>
<evidence type="ECO:0000313" key="5">
    <source>
        <dbReference type="Proteomes" id="UP000492821"/>
    </source>
</evidence>
<reference evidence="6" key="2">
    <citation type="submission" date="2020-10" db="UniProtKB">
        <authorList>
            <consortium name="WormBaseParasite"/>
        </authorList>
    </citation>
    <scope>IDENTIFICATION</scope>
</reference>
<evidence type="ECO:0000256" key="2">
    <source>
        <dbReference type="SAM" id="Coils"/>
    </source>
</evidence>
<evidence type="ECO:0000259" key="4">
    <source>
        <dbReference type="PROSITE" id="PS50202"/>
    </source>
</evidence>
<keyword evidence="1" id="KW-0206">Cytoskeleton</keyword>
<dbReference type="Pfam" id="PF00635">
    <property type="entry name" value="Motile_Sperm"/>
    <property type="match status" value="1"/>
</dbReference>
<keyword evidence="1" id="KW-0963">Cytoplasm</keyword>
<dbReference type="InterPro" id="IPR013783">
    <property type="entry name" value="Ig-like_fold"/>
</dbReference>
<sequence>MAAVAETPNNEDNASGQSSTPQLKLVNLDQKFICFDVEQLGDAKQRLQVIRQEGNKRVAWRVRTNAPTRYVVCPNGGVLDDTNPTQTFVVELVGNRYNPHHKLVLQSIQLLDSESPKVIWKSDRAKNHEYVQTIDLELSTTLMNLESTQQMSIDGAGKASASLTSLLEQSSTTGLERVKELEALHEMLKSDTKKLNANLDKTVKLKDILETHLQNRKQTISELTTKLEDGETKLVSLTLKIKNQEGALQEMQARNKMNEQQCAVM</sequence>
<evidence type="ECO:0000313" key="6">
    <source>
        <dbReference type="WBParaSite" id="Pan_g7819.t1"/>
    </source>
</evidence>
<dbReference type="SUPFAM" id="SSF49354">
    <property type="entry name" value="PapD-like"/>
    <property type="match status" value="1"/>
</dbReference>